<keyword evidence="2" id="KW-1003">Cell membrane</keyword>
<organism evidence="7 8">
    <name type="scientific">Thermosphaera aggregans (strain DSM 11486 / M11TL)</name>
    <dbReference type="NCBI Taxonomy" id="633148"/>
    <lineage>
        <taxon>Archaea</taxon>
        <taxon>Thermoproteota</taxon>
        <taxon>Thermoprotei</taxon>
        <taxon>Desulfurococcales</taxon>
        <taxon>Desulfurococcaceae</taxon>
        <taxon>Thermosphaera</taxon>
    </lineage>
</organism>
<evidence type="ECO:0000256" key="5">
    <source>
        <dbReference type="ARBA" id="ARBA00023136"/>
    </source>
</evidence>
<evidence type="ECO:0000256" key="1">
    <source>
        <dbReference type="ARBA" id="ARBA00004651"/>
    </source>
</evidence>
<dbReference type="KEGG" id="tag:Tagg_1029"/>
<dbReference type="Pfam" id="PF04066">
    <property type="entry name" value="MrpF_PhaF"/>
    <property type="match status" value="1"/>
</dbReference>
<reference evidence="8" key="2">
    <citation type="journal article" date="2010" name="Stand. Genomic Sci.">
        <title>Complete genome sequence of Thermosphaera aggregans type strain (M11TLT).</title>
        <authorList>
            <person name="Spring S."/>
            <person name="Rachel R."/>
            <person name="Lapidus A."/>
            <person name="Davenport K."/>
            <person name="Tice H."/>
            <person name="Copeland A."/>
            <person name="Cheng J.-F."/>
            <person name="Lucas S."/>
            <person name="Chen F."/>
            <person name="Nolan M."/>
            <person name="Bruce D."/>
            <person name="Goodwin L."/>
            <person name="Pitluck S."/>
            <person name="Ivanova N."/>
            <person name="Mavromatis K."/>
            <person name="Ovchinnikova G."/>
            <person name="Pati A."/>
            <person name="Chen A."/>
            <person name="Palaniappan K."/>
            <person name="Land M."/>
            <person name="Hauser L."/>
            <person name="Chang Y.-J."/>
            <person name="Jeffries C.C."/>
            <person name="Brettin T."/>
            <person name="Detter J.C."/>
            <person name="Tapia R."/>
            <person name="Han C."/>
            <person name="Heimerl T."/>
            <person name="Weikl F."/>
            <person name="Brambilla E."/>
            <person name="Goker M."/>
            <person name="Bristow J."/>
            <person name="Eisen J.A."/>
            <person name="Markowitz V."/>
            <person name="Hugenholtz P."/>
            <person name="Kyrpides N.C."/>
            <person name="Klenk H.-P."/>
        </authorList>
    </citation>
    <scope>NUCLEOTIDE SEQUENCE [LARGE SCALE GENOMIC DNA]</scope>
    <source>
        <strain evidence="8">DSM 11486 / M11TL</strain>
    </source>
</reference>
<keyword evidence="8" id="KW-1185">Reference proteome</keyword>
<dbReference type="EMBL" id="CP001939">
    <property type="protein sequence ID" value="ADG91299.1"/>
    <property type="molecule type" value="Genomic_DNA"/>
</dbReference>
<dbReference type="eggNOG" id="arCOG03121">
    <property type="taxonomic scope" value="Archaea"/>
</dbReference>
<reference evidence="7 8" key="1">
    <citation type="journal article" date="2010" name="Stand. Genomic Sci.">
        <title>Complete genome sequence of Thermosphaera aggregans type strain (M11TL).</title>
        <authorList>
            <person name="Spring S."/>
            <person name="Rachel R."/>
            <person name="Lapidus A."/>
            <person name="Davenport K."/>
            <person name="Tice H."/>
            <person name="Copeland A."/>
            <person name="Cheng J.F."/>
            <person name="Lucas S."/>
            <person name="Chen F."/>
            <person name="Nolan M."/>
            <person name="Bruce D."/>
            <person name="Goodwin L."/>
            <person name="Pitluck S."/>
            <person name="Ivanova N."/>
            <person name="Mavromatis K."/>
            <person name="Ovchinnikova G."/>
            <person name="Pati A."/>
            <person name="Chen A."/>
            <person name="Palaniappan K."/>
            <person name="Land M."/>
            <person name="Hauser L."/>
            <person name="Chang Y.J."/>
            <person name="Jeffries C.C."/>
            <person name="Brettin T."/>
            <person name="Detter J.C."/>
            <person name="Tapia R."/>
            <person name="Han C."/>
            <person name="Heimerl T."/>
            <person name="Weikl F."/>
            <person name="Brambilla E."/>
            <person name="Goker M."/>
            <person name="Bristow J."/>
            <person name="Eisen J.A."/>
            <person name="Markowitz V."/>
            <person name="Hugenholtz P."/>
            <person name="Kyrpides N.C."/>
            <person name="Klenk H.P."/>
        </authorList>
    </citation>
    <scope>NUCLEOTIDE SEQUENCE [LARGE SCALE GENOMIC DNA]</scope>
    <source>
        <strain evidence="8">DSM 11486 / M11TL</strain>
    </source>
</reference>
<evidence type="ECO:0000313" key="8">
    <source>
        <dbReference type="Proteomes" id="UP000002376"/>
    </source>
</evidence>
<comment type="subcellular location">
    <subcellularLocation>
        <location evidence="1">Cell membrane</location>
        <topology evidence="1">Multi-pass membrane protein</topology>
    </subcellularLocation>
</comment>
<dbReference type="AlphaFoldDB" id="D5U2E9"/>
<keyword evidence="3 6" id="KW-0812">Transmembrane</keyword>
<dbReference type="GO" id="GO:0015075">
    <property type="term" value="F:monoatomic ion transmembrane transporter activity"/>
    <property type="evidence" value="ECO:0007669"/>
    <property type="project" value="InterPro"/>
</dbReference>
<protein>
    <recommendedName>
        <fullName evidence="9">PH regulation protein F</fullName>
    </recommendedName>
</protein>
<name>D5U2E9_THEAM</name>
<dbReference type="GO" id="GO:0005886">
    <property type="term" value="C:plasma membrane"/>
    <property type="evidence" value="ECO:0007669"/>
    <property type="project" value="UniProtKB-SubCell"/>
</dbReference>
<keyword evidence="5 6" id="KW-0472">Membrane</keyword>
<evidence type="ECO:0000313" key="7">
    <source>
        <dbReference type="EMBL" id="ADG91299.1"/>
    </source>
</evidence>
<proteinExistence type="predicted"/>
<evidence type="ECO:0008006" key="9">
    <source>
        <dbReference type="Google" id="ProtNLM"/>
    </source>
</evidence>
<accession>D5U2E9</accession>
<feature type="transmembrane region" description="Helical" evidence="6">
    <location>
        <begin position="39"/>
        <end position="58"/>
    </location>
</feature>
<dbReference type="Proteomes" id="UP000002376">
    <property type="component" value="Chromosome"/>
</dbReference>
<keyword evidence="4 6" id="KW-1133">Transmembrane helix</keyword>
<feature type="transmembrane region" description="Helical" evidence="6">
    <location>
        <begin position="64"/>
        <end position="87"/>
    </location>
</feature>
<evidence type="ECO:0000256" key="6">
    <source>
        <dbReference type="SAM" id="Phobius"/>
    </source>
</evidence>
<dbReference type="GeneID" id="9166055"/>
<evidence type="ECO:0000256" key="3">
    <source>
        <dbReference type="ARBA" id="ARBA00022692"/>
    </source>
</evidence>
<dbReference type="OrthoDB" id="18883at2157"/>
<dbReference type="STRING" id="633148.Tagg_1029"/>
<sequence length="93" mass="10412">MVALEALESILPFLTGLFTLAMVIYTLRVFTSRNLGDAVLAIDALTVDLIVLMILVALHYRSPYLLIGVIPLAAWILILDLAVARYLEKRWVK</sequence>
<dbReference type="InterPro" id="IPR007208">
    <property type="entry name" value="MrpF/PhaF-like"/>
</dbReference>
<evidence type="ECO:0000256" key="4">
    <source>
        <dbReference type="ARBA" id="ARBA00022989"/>
    </source>
</evidence>
<reference key="3">
    <citation type="submission" date="2010-02" db="EMBL/GenBank/DDBJ databases">
        <title>Complete genome sequence of Thermosphaera aggregans type strain (M11TL).</title>
        <authorList>
            <consortium name="US DOE Joint Genome Institute (JGI-PGF)"/>
            <person name="Spring S."/>
            <person name="Lapidus A."/>
            <person name="Munk C."/>
            <person name="Schroeder M."/>
            <person name="Glavina Del Rio T."/>
            <person name="Tice H."/>
            <person name="Copeland A."/>
            <person name="Cheng J.-F."/>
            <person name="Lucas S."/>
            <person name="Chen F."/>
            <person name="Nolan M."/>
            <person name="Bruce D."/>
            <person name="Goodwin L."/>
            <person name="Pitluck S."/>
            <person name="Ivanova N."/>
            <person name="Mavromatis K."/>
            <person name="Ovchinnikova G."/>
            <person name="Pati A."/>
            <person name="Chen A."/>
            <person name="Palaniappan K."/>
            <person name="Land M."/>
            <person name="Hauser L."/>
            <person name="Chang Y.-J."/>
            <person name="Jeffries C.C."/>
            <person name="Brettin T."/>
            <person name="Detter J.C."/>
            <person name="Tapia R."/>
            <person name="Han C."/>
            <person name="Chain P."/>
            <person name="Heimerl T."/>
            <person name="Weik F."/>
            <person name="Goker M."/>
            <person name="Rachel R."/>
            <person name="Bristow J."/>
            <person name="Eisen J.A."/>
            <person name="Markowitz V."/>
            <person name="Hugenholtz P."/>
            <person name="Kyrpides N.C."/>
            <person name="Klenk H.-P."/>
        </authorList>
    </citation>
    <scope>NUCLEOTIDE SEQUENCE</scope>
    <source>
        <strain>DSM 11486</strain>
    </source>
</reference>
<feature type="transmembrane region" description="Helical" evidence="6">
    <location>
        <begin position="6"/>
        <end position="27"/>
    </location>
</feature>
<dbReference type="RefSeq" id="WP_013129892.1">
    <property type="nucleotide sequence ID" value="NC_014160.1"/>
</dbReference>
<gene>
    <name evidence="7" type="ordered locus">Tagg_1029</name>
</gene>
<evidence type="ECO:0000256" key="2">
    <source>
        <dbReference type="ARBA" id="ARBA00022475"/>
    </source>
</evidence>
<dbReference type="HOGENOM" id="CLU_125825_5_0_2"/>